<dbReference type="GO" id="GO:0051304">
    <property type="term" value="P:chromosome separation"/>
    <property type="evidence" value="ECO:0007669"/>
    <property type="project" value="InterPro"/>
</dbReference>
<sequence length="191" mass="21335">MNTDSHIEALLFFKAHPMGVQELARMLGKKPADVEEGLAALEKRLVGHGVRLVRTKDAVALATASEAARHIEELRKEELSGELGRATLETLTIILYRAPVRKSEIDYIRGVNSASSMRTLLVRGLVARARDEGSARGFVYMPTIDTLACLGVSRVEELPQYSEVRTEVEQFRREFQNEHDEDLGESVTDNE</sequence>
<accession>A0A1F6EGT5</accession>
<evidence type="ECO:0000256" key="3">
    <source>
        <dbReference type="ARBA" id="ARBA00022829"/>
    </source>
</evidence>
<dbReference type="PANTHER" id="PTHR34298:SF2">
    <property type="entry name" value="SEGREGATION AND CONDENSATION PROTEIN B"/>
    <property type="match status" value="1"/>
</dbReference>
<evidence type="ECO:0008006" key="7">
    <source>
        <dbReference type="Google" id="ProtNLM"/>
    </source>
</evidence>
<keyword evidence="3" id="KW-0159">Chromosome partition</keyword>
<proteinExistence type="predicted"/>
<dbReference type="GO" id="GO:0051301">
    <property type="term" value="P:cell division"/>
    <property type="evidence" value="ECO:0007669"/>
    <property type="project" value="UniProtKB-KW"/>
</dbReference>
<dbReference type="PANTHER" id="PTHR34298">
    <property type="entry name" value="SEGREGATION AND CONDENSATION PROTEIN B"/>
    <property type="match status" value="1"/>
</dbReference>
<keyword evidence="4" id="KW-0131">Cell cycle</keyword>
<gene>
    <name evidence="5" type="ORF">A3A38_04930</name>
</gene>
<dbReference type="InterPro" id="IPR036390">
    <property type="entry name" value="WH_DNA-bd_sf"/>
</dbReference>
<dbReference type="InterPro" id="IPR005234">
    <property type="entry name" value="ScpB_csome_segregation"/>
</dbReference>
<evidence type="ECO:0000256" key="2">
    <source>
        <dbReference type="ARBA" id="ARBA00022618"/>
    </source>
</evidence>
<name>A0A1F6EGT5_9BACT</name>
<protein>
    <recommendedName>
        <fullName evidence="7">SMC-Scp complex subunit ScpB</fullName>
    </recommendedName>
</protein>
<reference evidence="5 6" key="1">
    <citation type="journal article" date="2016" name="Nat. Commun.">
        <title>Thousands of microbial genomes shed light on interconnected biogeochemical processes in an aquifer system.</title>
        <authorList>
            <person name="Anantharaman K."/>
            <person name="Brown C.T."/>
            <person name="Hug L.A."/>
            <person name="Sharon I."/>
            <person name="Castelle C.J."/>
            <person name="Probst A.J."/>
            <person name="Thomas B.C."/>
            <person name="Singh A."/>
            <person name="Wilkins M.J."/>
            <person name="Karaoz U."/>
            <person name="Brodie E.L."/>
            <person name="Williams K.H."/>
            <person name="Hubbard S.S."/>
            <person name="Banfield J.F."/>
        </authorList>
    </citation>
    <scope>NUCLEOTIDE SEQUENCE [LARGE SCALE GENOMIC DNA]</scope>
</reference>
<keyword evidence="1" id="KW-0963">Cytoplasm</keyword>
<dbReference type="InterPro" id="IPR036388">
    <property type="entry name" value="WH-like_DNA-bd_sf"/>
</dbReference>
<dbReference type="AlphaFoldDB" id="A0A1F6EGT5"/>
<organism evidence="5 6">
    <name type="scientific">Candidatus Kaiserbacteria bacterium RIFCSPLOWO2_01_FULL_53_17</name>
    <dbReference type="NCBI Taxonomy" id="1798511"/>
    <lineage>
        <taxon>Bacteria</taxon>
        <taxon>Candidatus Kaiseribacteriota</taxon>
    </lineage>
</organism>
<dbReference type="Proteomes" id="UP000177306">
    <property type="component" value="Unassembled WGS sequence"/>
</dbReference>
<dbReference type="EMBL" id="MFLY01000026">
    <property type="protein sequence ID" value="OGG72869.1"/>
    <property type="molecule type" value="Genomic_DNA"/>
</dbReference>
<evidence type="ECO:0000256" key="4">
    <source>
        <dbReference type="ARBA" id="ARBA00023306"/>
    </source>
</evidence>
<dbReference type="Pfam" id="PF04079">
    <property type="entry name" value="SMC_ScpB"/>
    <property type="match status" value="1"/>
</dbReference>
<keyword evidence="2" id="KW-0132">Cell division</keyword>
<dbReference type="Gene3D" id="1.10.10.10">
    <property type="entry name" value="Winged helix-like DNA-binding domain superfamily/Winged helix DNA-binding domain"/>
    <property type="match status" value="2"/>
</dbReference>
<evidence type="ECO:0000313" key="5">
    <source>
        <dbReference type="EMBL" id="OGG72869.1"/>
    </source>
</evidence>
<evidence type="ECO:0000256" key="1">
    <source>
        <dbReference type="ARBA" id="ARBA00022490"/>
    </source>
</evidence>
<dbReference type="SUPFAM" id="SSF46785">
    <property type="entry name" value="Winged helix' DNA-binding domain"/>
    <property type="match status" value="2"/>
</dbReference>
<comment type="caution">
    <text evidence="5">The sequence shown here is derived from an EMBL/GenBank/DDBJ whole genome shotgun (WGS) entry which is preliminary data.</text>
</comment>
<evidence type="ECO:0000313" key="6">
    <source>
        <dbReference type="Proteomes" id="UP000177306"/>
    </source>
</evidence>